<name>A0ABW6HQW4_9FLAO</name>
<evidence type="ECO:0000313" key="2">
    <source>
        <dbReference type="Proteomes" id="UP001600039"/>
    </source>
</evidence>
<sequence>MIADSYPNVTATFSDKIDLNNLSNYANLSIPSYITKDNIAGNPVTDKGATLGRVLFYGKTYS</sequence>
<keyword evidence="2" id="KW-1185">Reference proteome</keyword>
<protein>
    <submittedName>
        <fullName evidence="1">Uncharacterized protein</fullName>
    </submittedName>
</protein>
<comment type="caution">
    <text evidence="1">The sequence shown here is derived from an EMBL/GenBank/DDBJ whole genome shotgun (WGS) entry which is preliminary data.</text>
</comment>
<reference evidence="1 2" key="1">
    <citation type="submission" date="2024-06" db="EMBL/GenBank/DDBJ databases">
        <title>Flavobacterium spp. isolated from glacier.</title>
        <authorList>
            <person name="Han D."/>
        </authorList>
    </citation>
    <scope>NUCLEOTIDE SEQUENCE [LARGE SCALE GENOMIC DNA]</scope>
    <source>
        <strain evidence="1 2">LB3P45</strain>
    </source>
</reference>
<dbReference type="Proteomes" id="UP001600039">
    <property type="component" value="Unassembled WGS sequence"/>
</dbReference>
<dbReference type="RefSeq" id="WP_379858792.1">
    <property type="nucleotide sequence ID" value="NZ_JBHZQA010000010.1"/>
</dbReference>
<evidence type="ECO:0000313" key="1">
    <source>
        <dbReference type="EMBL" id="MFE3849043.1"/>
    </source>
</evidence>
<gene>
    <name evidence="1" type="ORF">ACFX5D_13810</name>
</gene>
<organism evidence="1 2">
    <name type="scientific">Flavobacterium fructosi</name>
    <dbReference type="NCBI Taxonomy" id="3230416"/>
    <lineage>
        <taxon>Bacteria</taxon>
        <taxon>Pseudomonadati</taxon>
        <taxon>Bacteroidota</taxon>
        <taxon>Flavobacteriia</taxon>
        <taxon>Flavobacteriales</taxon>
        <taxon>Flavobacteriaceae</taxon>
        <taxon>Flavobacterium</taxon>
    </lineage>
</organism>
<dbReference type="EMBL" id="JBHZQA010000010">
    <property type="protein sequence ID" value="MFE3849043.1"/>
    <property type="molecule type" value="Genomic_DNA"/>
</dbReference>
<proteinExistence type="predicted"/>
<accession>A0ABW6HQW4</accession>